<dbReference type="RefSeq" id="WP_185623315.1">
    <property type="nucleotide sequence ID" value="NZ_JABGBW010000001.1"/>
</dbReference>
<dbReference type="PANTHER" id="PTHR48094">
    <property type="entry name" value="PROTEIN/NUCLEIC ACID DEGLYCASE DJ-1-RELATED"/>
    <property type="match status" value="1"/>
</dbReference>
<dbReference type="CDD" id="cd03135">
    <property type="entry name" value="GATase1_DJ-1"/>
    <property type="match status" value="1"/>
</dbReference>
<accession>A0ABR6TIN5</accession>
<keyword evidence="3" id="KW-1185">Reference proteome</keyword>
<dbReference type="InterPro" id="IPR029062">
    <property type="entry name" value="Class_I_gatase-like"/>
</dbReference>
<gene>
    <name evidence="2" type="ORF">HLB29_01100</name>
</gene>
<reference evidence="2 3" key="1">
    <citation type="submission" date="2020-05" db="EMBL/GenBank/DDBJ databases">
        <title>Draft genome of xy-202 and genomic insight in genome of the genus Peptostreptococcus.</title>
        <authorList>
            <person name="Zhang Z."/>
        </authorList>
    </citation>
    <scope>NUCLEOTIDE SEQUENCE [LARGE SCALE GENOMIC DNA]</scope>
    <source>
        <strain evidence="2 3">DSM 27025</strain>
    </source>
</reference>
<dbReference type="InterPro" id="IPR002818">
    <property type="entry name" value="DJ-1/PfpI"/>
</dbReference>
<dbReference type="Pfam" id="PF01965">
    <property type="entry name" value="DJ-1_PfpI"/>
    <property type="match status" value="1"/>
</dbReference>
<dbReference type="PANTHER" id="PTHR48094:SF12">
    <property type="entry name" value="PARKINSON DISEASE PROTEIN 7 HOMOLOG"/>
    <property type="match status" value="1"/>
</dbReference>
<dbReference type="SUPFAM" id="SSF52317">
    <property type="entry name" value="Class I glutamine amidotransferase-like"/>
    <property type="match status" value="1"/>
</dbReference>
<name>A0ABR6TIN5_9FIRM</name>
<feature type="domain" description="DJ-1/PfpI" evidence="1">
    <location>
        <begin position="2"/>
        <end position="165"/>
    </location>
</feature>
<sequence>MKKAIVFMANGFEEIEALTVVDILRRADIHVDMCSINDSLDVTGAHGVKLKADIKIQGIDIYSYDAVIAPGGLPGATNLRDNNTVIDIFKYFYEKPNKVIAAICAAPIILNKAEIAPQIMGTCYPGCEGDVGYKEYVKQTVVVDKNVLTSRGPSTAFSFAIKLVELIEGEEKANTISKETLFNFS</sequence>
<dbReference type="EMBL" id="JABGBW010000001">
    <property type="protein sequence ID" value="MBC2575279.1"/>
    <property type="molecule type" value="Genomic_DNA"/>
</dbReference>
<proteinExistence type="predicted"/>
<dbReference type="InterPro" id="IPR050325">
    <property type="entry name" value="Prot/Nucl_acid_deglycase"/>
</dbReference>
<evidence type="ECO:0000313" key="2">
    <source>
        <dbReference type="EMBL" id="MBC2575279.1"/>
    </source>
</evidence>
<comment type="caution">
    <text evidence="2">The sequence shown here is derived from an EMBL/GenBank/DDBJ whole genome shotgun (WGS) entry which is preliminary data.</text>
</comment>
<organism evidence="2 3">
    <name type="scientific">Peptostreptococcus canis</name>
    <dbReference type="NCBI Taxonomy" id="1159213"/>
    <lineage>
        <taxon>Bacteria</taxon>
        <taxon>Bacillati</taxon>
        <taxon>Bacillota</taxon>
        <taxon>Clostridia</taxon>
        <taxon>Peptostreptococcales</taxon>
        <taxon>Peptostreptococcaceae</taxon>
        <taxon>Peptostreptococcus</taxon>
    </lineage>
</organism>
<evidence type="ECO:0000313" key="3">
    <source>
        <dbReference type="Proteomes" id="UP000713904"/>
    </source>
</evidence>
<dbReference type="Proteomes" id="UP000713904">
    <property type="component" value="Unassembled WGS sequence"/>
</dbReference>
<dbReference type="Gene3D" id="3.40.50.880">
    <property type="match status" value="1"/>
</dbReference>
<evidence type="ECO:0000259" key="1">
    <source>
        <dbReference type="Pfam" id="PF01965"/>
    </source>
</evidence>
<dbReference type="InterPro" id="IPR006287">
    <property type="entry name" value="DJ-1"/>
</dbReference>
<dbReference type="NCBIfam" id="TIGR01383">
    <property type="entry name" value="not_thiJ"/>
    <property type="match status" value="1"/>
</dbReference>
<protein>
    <submittedName>
        <fullName evidence="2">DJ-1 family protein</fullName>
    </submittedName>
</protein>